<evidence type="ECO:0000259" key="2">
    <source>
        <dbReference type="Pfam" id="PF14860"/>
    </source>
</evidence>
<dbReference type="InterPro" id="IPR038346">
    <property type="entry name" value="DrrA_PI4P-bd_sf"/>
</dbReference>
<evidence type="ECO:0000313" key="4">
    <source>
        <dbReference type="Proteomes" id="UP000054729"/>
    </source>
</evidence>
<dbReference type="InterPro" id="IPR028057">
    <property type="entry name" value="DrrA_P4M"/>
</dbReference>
<organism evidence="3 4">
    <name type="scientific">Legionella waltersii</name>
    <dbReference type="NCBI Taxonomy" id="66969"/>
    <lineage>
        <taxon>Bacteria</taxon>
        <taxon>Pseudomonadati</taxon>
        <taxon>Pseudomonadota</taxon>
        <taxon>Gammaproteobacteria</taxon>
        <taxon>Legionellales</taxon>
        <taxon>Legionellaceae</taxon>
        <taxon>Legionella</taxon>
    </lineage>
</organism>
<gene>
    <name evidence="3" type="ORF">Lwal_2041</name>
</gene>
<dbReference type="RefSeq" id="WP_058480689.1">
    <property type="nucleotide sequence ID" value="NZ_CAAAIQ010000020.1"/>
</dbReference>
<dbReference type="PATRIC" id="fig|66969.6.peg.2223"/>
<dbReference type="GO" id="GO:0044161">
    <property type="term" value="C:host cell cytoplasmic vesicle"/>
    <property type="evidence" value="ECO:0007669"/>
    <property type="project" value="InterPro"/>
</dbReference>
<dbReference type="AlphaFoldDB" id="A0A0W1A4Q3"/>
<reference evidence="3 4" key="1">
    <citation type="submission" date="2015-11" db="EMBL/GenBank/DDBJ databases">
        <title>Genomic analysis of 38 Legionella species identifies large and diverse effector repertoires.</title>
        <authorList>
            <person name="Burstein D."/>
            <person name="Amaro F."/>
            <person name="Zusman T."/>
            <person name="Lifshitz Z."/>
            <person name="Cohen O."/>
            <person name="Gilbert J.A."/>
            <person name="Pupko T."/>
            <person name="Shuman H.A."/>
            <person name="Segal G."/>
        </authorList>
    </citation>
    <scope>NUCLEOTIDE SEQUENCE [LARGE SCALE GENOMIC DNA]</scope>
    <source>
        <strain evidence="3 4">ATCC 51914</strain>
    </source>
</reference>
<name>A0A0W1A4Q3_9GAMM</name>
<dbReference type="Gene3D" id="1.20.1280.280">
    <property type="match status" value="1"/>
</dbReference>
<accession>A0A0W1A4Q3</accession>
<keyword evidence="4" id="KW-1185">Reference proteome</keyword>
<comment type="caution">
    <text evidence="3">The sequence shown here is derived from an EMBL/GenBank/DDBJ whole genome shotgun (WGS) entry which is preliminary data.</text>
</comment>
<feature type="domain" description="DrrA phosphatidylinositol 4-phosphate binding" evidence="2">
    <location>
        <begin position="348"/>
        <end position="424"/>
    </location>
</feature>
<protein>
    <recommendedName>
        <fullName evidence="2">DrrA phosphatidylinositol 4-phosphate binding domain-containing protein</fullName>
    </recommendedName>
</protein>
<dbReference type="Proteomes" id="UP000054729">
    <property type="component" value="Unassembled WGS sequence"/>
</dbReference>
<dbReference type="Pfam" id="PF14860">
    <property type="entry name" value="DrrA_P4M"/>
    <property type="match status" value="1"/>
</dbReference>
<dbReference type="GO" id="GO:0031267">
    <property type="term" value="F:small GTPase binding"/>
    <property type="evidence" value="ECO:0007669"/>
    <property type="project" value="InterPro"/>
</dbReference>
<feature type="region of interest" description="Disordered" evidence="1">
    <location>
        <begin position="306"/>
        <end position="333"/>
    </location>
</feature>
<proteinExistence type="predicted"/>
<evidence type="ECO:0000313" key="3">
    <source>
        <dbReference type="EMBL" id="KTD76319.1"/>
    </source>
</evidence>
<dbReference type="EMBL" id="LNZB01000051">
    <property type="protein sequence ID" value="KTD76319.1"/>
    <property type="molecule type" value="Genomic_DNA"/>
</dbReference>
<evidence type="ECO:0000256" key="1">
    <source>
        <dbReference type="SAM" id="MobiDB-lite"/>
    </source>
</evidence>
<sequence>MARQWDSLTRKVFDKIRPPNSLWETLIHNVVAAYTSPSKKLLDKYPVNQPNSTTPDSRTSLVELDLMDSSNLFAFIQAILILCNPTQECTFALLCAEQLDRRLSADASKFELNQELFILSHPAHELFKGKEKFKHLLDIIFICAIHASKLDEEKSDMYLSDFNVSLLFKRGDNDYFKYRYEIPELRSLELQHLKAIEYNSYPSIEGLNEERAKAIFQLSIQLQHIEGRKLETARLIEFLYQYLDINALWDLLKKLSDHTPWSGKESDFYQKIPNNFHLYVMYAIHFVQFNHAPSQIPHKPLISNTSKEQIPESTHRSRGAMTSLVDDSTVSSPSDNALLSVKLIKQEKRNPSKHSILKNLQQKLAEIDSLDELYRHRIAFKKGEDYKLLLKNQHSIYNLFGRSINFKKEVKQLYHQAASRILDNEQHHHSSVNPSSHFNHLD</sequence>